<evidence type="ECO:0000256" key="1">
    <source>
        <dbReference type="ARBA" id="ARBA00023125"/>
    </source>
</evidence>
<feature type="compositionally biased region" description="Basic and acidic residues" evidence="3">
    <location>
        <begin position="8"/>
        <end position="20"/>
    </location>
</feature>
<dbReference type="Pfam" id="PF17940">
    <property type="entry name" value="TetR_C_31"/>
    <property type="match status" value="1"/>
</dbReference>
<feature type="DNA-binding region" description="H-T-H motif" evidence="2">
    <location>
        <begin position="41"/>
        <end position="60"/>
    </location>
</feature>
<feature type="domain" description="HTH tetR-type" evidence="4">
    <location>
        <begin position="18"/>
        <end position="78"/>
    </location>
</feature>
<dbReference type="Pfam" id="PF00440">
    <property type="entry name" value="TetR_N"/>
    <property type="match status" value="1"/>
</dbReference>
<evidence type="ECO:0000259" key="4">
    <source>
        <dbReference type="PROSITE" id="PS50977"/>
    </source>
</evidence>
<dbReference type="EMBL" id="BAAARA010000019">
    <property type="protein sequence ID" value="GAA2357934.1"/>
    <property type="molecule type" value="Genomic_DNA"/>
</dbReference>
<evidence type="ECO:0000313" key="6">
    <source>
        <dbReference type="Proteomes" id="UP001501218"/>
    </source>
</evidence>
<gene>
    <name evidence="5" type="ORF">GCM10009854_40370</name>
</gene>
<dbReference type="InterPro" id="IPR001647">
    <property type="entry name" value="HTH_TetR"/>
</dbReference>
<accession>A0ABN3GQ66</accession>
<dbReference type="PROSITE" id="PS50977">
    <property type="entry name" value="HTH_TETR_2"/>
    <property type="match status" value="1"/>
</dbReference>
<comment type="caution">
    <text evidence="5">The sequence shown here is derived from an EMBL/GenBank/DDBJ whole genome shotgun (WGS) entry which is preliminary data.</text>
</comment>
<proteinExistence type="predicted"/>
<dbReference type="RefSeq" id="WP_344135166.1">
    <property type="nucleotide sequence ID" value="NZ_BAAARA010000019.1"/>
</dbReference>
<sequence>MTTARSAEQQRGRASHGSDRPGRIARAAIAVIGEEGVDALTHRKVAAMAGVPLGATTYYFASLDDLATVAIEEAARCSVRNLQEWARNLAADADLAVALADLVIASINEQRESTIAEYQLYAAALNRPGLRRAAAEWDEALTELFIARTEPLTGRMIATLICGLLMQAVLDDEAPSRDELVPLCRRALDGR</sequence>
<keyword evidence="1 2" id="KW-0238">DNA-binding</keyword>
<dbReference type="SUPFAM" id="SSF46689">
    <property type="entry name" value="Homeodomain-like"/>
    <property type="match status" value="1"/>
</dbReference>
<organism evidence="5 6">
    <name type="scientific">Saccharopolyspora halophila</name>
    <dbReference type="NCBI Taxonomy" id="405551"/>
    <lineage>
        <taxon>Bacteria</taxon>
        <taxon>Bacillati</taxon>
        <taxon>Actinomycetota</taxon>
        <taxon>Actinomycetes</taxon>
        <taxon>Pseudonocardiales</taxon>
        <taxon>Pseudonocardiaceae</taxon>
        <taxon>Saccharopolyspora</taxon>
    </lineage>
</organism>
<name>A0ABN3GQ66_9PSEU</name>
<dbReference type="InterPro" id="IPR009057">
    <property type="entry name" value="Homeodomain-like_sf"/>
</dbReference>
<evidence type="ECO:0000256" key="3">
    <source>
        <dbReference type="SAM" id="MobiDB-lite"/>
    </source>
</evidence>
<dbReference type="SUPFAM" id="SSF48498">
    <property type="entry name" value="Tetracyclin repressor-like, C-terminal domain"/>
    <property type="match status" value="1"/>
</dbReference>
<feature type="region of interest" description="Disordered" evidence="3">
    <location>
        <begin position="1"/>
        <end position="20"/>
    </location>
</feature>
<protein>
    <submittedName>
        <fullName evidence="5">TetR family transcriptional regulator</fullName>
    </submittedName>
</protein>
<reference evidence="5 6" key="1">
    <citation type="journal article" date="2019" name="Int. J. Syst. Evol. Microbiol.">
        <title>The Global Catalogue of Microorganisms (GCM) 10K type strain sequencing project: providing services to taxonomists for standard genome sequencing and annotation.</title>
        <authorList>
            <consortium name="The Broad Institute Genomics Platform"/>
            <consortium name="The Broad Institute Genome Sequencing Center for Infectious Disease"/>
            <person name="Wu L."/>
            <person name="Ma J."/>
        </authorList>
    </citation>
    <scope>NUCLEOTIDE SEQUENCE [LARGE SCALE GENOMIC DNA]</scope>
    <source>
        <strain evidence="5 6">JCM 16221</strain>
    </source>
</reference>
<evidence type="ECO:0000313" key="5">
    <source>
        <dbReference type="EMBL" id="GAA2357934.1"/>
    </source>
</evidence>
<dbReference type="Proteomes" id="UP001501218">
    <property type="component" value="Unassembled WGS sequence"/>
</dbReference>
<dbReference type="InterPro" id="IPR041583">
    <property type="entry name" value="TetR_C_31"/>
</dbReference>
<keyword evidence="6" id="KW-1185">Reference proteome</keyword>
<dbReference type="InterPro" id="IPR036271">
    <property type="entry name" value="Tet_transcr_reg_TetR-rel_C_sf"/>
</dbReference>
<evidence type="ECO:0000256" key="2">
    <source>
        <dbReference type="PROSITE-ProRule" id="PRU00335"/>
    </source>
</evidence>
<dbReference type="Gene3D" id="1.10.357.10">
    <property type="entry name" value="Tetracycline Repressor, domain 2"/>
    <property type="match status" value="1"/>
</dbReference>